<accession>A0A1Y2CZ70</accession>
<dbReference type="OrthoDB" id="6159439at2759"/>
<dbReference type="PANTHER" id="PTHR24324">
    <property type="entry name" value="HOMEOBOX PROTEIN HHEX"/>
    <property type="match status" value="1"/>
</dbReference>
<feature type="DNA-binding region" description="Homeobox" evidence="3">
    <location>
        <begin position="59"/>
        <end position="118"/>
    </location>
</feature>
<dbReference type="Pfam" id="PF00046">
    <property type="entry name" value="Homeodomain"/>
    <property type="match status" value="1"/>
</dbReference>
<sequence>MPQLLLNLHTFSILQQQHQQQQQQQFQSPTITPSSSSPPPTSVTLPAPASPPQDTTHTPSKRRKCLTVKQRTILMALFEQDKSPDSDTLRGITGKVGMTLRQVQYWFQNKRAALRRLRISQGQVVDF</sequence>
<keyword evidence="8" id="KW-1185">Reference proteome</keyword>
<evidence type="ECO:0000256" key="1">
    <source>
        <dbReference type="ARBA" id="ARBA00023125"/>
    </source>
</evidence>
<comment type="caution">
    <text evidence="7">The sequence shown here is derived from an EMBL/GenBank/DDBJ whole genome shotgun (WGS) entry which is preliminary data.</text>
</comment>
<evidence type="ECO:0000313" key="7">
    <source>
        <dbReference type="EMBL" id="ORY52328.1"/>
    </source>
</evidence>
<dbReference type="Proteomes" id="UP000193642">
    <property type="component" value="Unassembled WGS sequence"/>
</dbReference>
<evidence type="ECO:0000313" key="8">
    <source>
        <dbReference type="Proteomes" id="UP000193642"/>
    </source>
</evidence>
<dbReference type="STRING" id="329046.A0A1Y2CZ70"/>
<feature type="region of interest" description="Disordered" evidence="5">
    <location>
        <begin position="16"/>
        <end position="65"/>
    </location>
</feature>
<dbReference type="AlphaFoldDB" id="A0A1Y2CZ70"/>
<feature type="non-terminal residue" evidence="7">
    <location>
        <position position="1"/>
    </location>
</feature>
<evidence type="ECO:0000256" key="5">
    <source>
        <dbReference type="SAM" id="MobiDB-lite"/>
    </source>
</evidence>
<evidence type="ECO:0000256" key="2">
    <source>
        <dbReference type="ARBA" id="ARBA00023155"/>
    </source>
</evidence>
<dbReference type="SMART" id="SM00389">
    <property type="entry name" value="HOX"/>
    <property type="match status" value="1"/>
</dbReference>
<keyword evidence="3 4" id="KW-0539">Nucleus</keyword>
<dbReference type="SUPFAM" id="SSF46689">
    <property type="entry name" value="Homeodomain-like"/>
    <property type="match status" value="1"/>
</dbReference>
<protein>
    <recommendedName>
        <fullName evidence="6">Homeobox domain-containing protein</fullName>
    </recommendedName>
</protein>
<dbReference type="CDD" id="cd00086">
    <property type="entry name" value="homeodomain"/>
    <property type="match status" value="1"/>
</dbReference>
<dbReference type="Gene3D" id="1.10.10.60">
    <property type="entry name" value="Homeodomain-like"/>
    <property type="match status" value="1"/>
</dbReference>
<keyword evidence="1 3" id="KW-0238">DNA-binding</keyword>
<name>A0A1Y2CZ70_9FUNG</name>
<keyword evidence="2 3" id="KW-0371">Homeobox</keyword>
<dbReference type="InterPro" id="IPR001356">
    <property type="entry name" value="HD"/>
</dbReference>
<dbReference type="InterPro" id="IPR009057">
    <property type="entry name" value="Homeodomain-like_sf"/>
</dbReference>
<feature type="domain" description="Homeobox" evidence="6">
    <location>
        <begin position="57"/>
        <end position="117"/>
    </location>
</feature>
<dbReference type="InterPro" id="IPR051000">
    <property type="entry name" value="Homeobox_DNA-bind_prot"/>
</dbReference>
<reference evidence="7 8" key="1">
    <citation type="submission" date="2016-07" db="EMBL/GenBank/DDBJ databases">
        <title>Pervasive Adenine N6-methylation of Active Genes in Fungi.</title>
        <authorList>
            <consortium name="DOE Joint Genome Institute"/>
            <person name="Mondo S.J."/>
            <person name="Dannebaum R.O."/>
            <person name="Kuo R.C."/>
            <person name="Labutti K."/>
            <person name="Haridas S."/>
            <person name="Kuo A."/>
            <person name="Salamov A."/>
            <person name="Ahrendt S.R."/>
            <person name="Lipzen A."/>
            <person name="Sullivan W."/>
            <person name="Andreopoulos W.B."/>
            <person name="Clum A."/>
            <person name="Lindquist E."/>
            <person name="Daum C."/>
            <person name="Ramamoorthy G.K."/>
            <person name="Gryganskyi A."/>
            <person name="Culley D."/>
            <person name="Magnuson J.K."/>
            <person name="James T.Y."/>
            <person name="O'Malley M.A."/>
            <person name="Stajich J.E."/>
            <person name="Spatafora J.W."/>
            <person name="Visel A."/>
            <person name="Grigoriev I.V."/>
        </authorList>
    </citation>
    <scope>NUCLEOTIDE SEQUENCE [LARGE SCALE GENOMIC DNA]</scope>
    <source>
        <strain evidence="7 8">JEL800</strain>
    </source>
</reference>
<dbReference type="GO" id="GO:0000978">
    <property type="term" value="F:RNA polymerase II cis-regulatory region sequence-specific DNA binding"/>
    <property type="evidence" value="ECO:0007669"/>
    <property type="project" value="TreeGrafter"/>
</dbReference>
<dbReference type="GO" id="GO:0005634">
    <property type="term" value="C:nucleus"/>
    <property type="evidence" value="ECO:0007669"/>
    <property type="project" value="UniProtKB-SubCell"/>
</dbReference>
<dbReference type="PROSITE" id="PS50071">
    <property type="entry name" value="HOMEOBOX_2"/>
    <property type="match status" value="1"/>
</dbReference>
<evidence type="ECO:0000256" key="4">
    <source>
        <dbReference type="RuleBase" id="RU000682"/>
    </source>
</evidence>
<dbReference type="PANTHER" id="PTHR24324:SF9">
    <property type="entry name" value="HOMEOBOX DOMAIN-CONTAINING PROTEIN"/>
    <property type="match status" value="1"/>
</dbReference>
<dbReference type="GO" id="GO:0030154">
    <property type="term" value="P:cell differentiation"/>
    <property type="evidence" value="ECO:0007669"/>
    <property type="project" value="TreeGrafter"/>
</dbReference>
<dbReference type="EMBL" id="MCGO01000003">
    <property type="protein sequence ID" value="ORY52328.1"/>
    <property type="molecule type" value="Genomic_DNA"/>
</dbReference>
<evidence type="ECO:0000259" key="6">
    <source>
        <dbReference type="PROSITE" id="PS50071"/>
    </source>
</evidence>
<proteinExistence type="predicted"/>
<organism evidence="7 8">
    <name type="scientific">Rhizoclosmatium globosum</name>
    <dbReference type="NCBI Taxonomy" id="329046"/>
    <lineage>
        <taxon>Eukaryota</taxon>
        <taxon>Fungi</taxon>
        <taxon>Fungi incertae sedis</taxon>
        <taxon>Chytridiomycota</taxon>
        <taxon>Chytridiomycota incertae sedis</taxon>
        <taxon>Chytridiomycetes</taxon>
        <taxon>Chytridiales</taxon>
        <taxon>Chytriomycetaceae</taxon>
        <taxon>Rhizoclosmatium</taxon>
    </lineage>
</organism>
<feature type="compositionally biased region" description="Low complexity" evidence="5">
    <location>
        <begin position="16"/>
        <end position="35"/>
    </location>
</feature>
<evidence type="ECO:0000256" key="3">
    <source>
        <dbReference type="PROSITE-ProRule" id="PRU00108"/>
    </source>
</evidence>
<gene>
    <name evidence="7" type="ORF">BCR33DRAFT_711658</name>
</gene>
<dbReference type="GO" id="GO:0006357">
    <property type="term" value="P:regulation of transcription by RNA polymerase II"/>
    <property type="evidence" value="ECO:0007669"/>
    <property type="project" value="TreeGrafter"/>
</dbReference>
<comment type="subcellular location">
    <subcellularLocation>
        <location evidence="3 4">Nucleus</location>
    </subcellularLocation>
</comment>